<keyword evidence="1" id="KW-0732">Signal</keyword>
<dbReference type="Gene3D" id="2.160.20.20">
    <property type="match status" value="2"/>
</dbReference>
<comment type="caution">
    <text evidence="4">The sequence shown here is derived from an EMBL/GenBank/DDBJ whole genome shotgun (WGS) entry which is preliminary data.</text>
</comment>
<dbReference type="CDD" id="cd01344">
    <property type="entry name" value="PL2_Passenger_AT"/>
    <property type="match status" value="1"/>
</dbReference>
<dbReference type="GO" id="GO:0019867">
    <property type="term" value="C:outer membrane"/>
    <property type="evidence" value="ECO:0007669"/>
    <property type="project" value="InterPro"/>
</dbReference>
<feature type="compositionally biased region" description="Gly residues" evidence="2">
    <location>
        <begin position="33"/>
        <end position="45"/>
    </location>
</feature>
<dbReference type="InterPro" id="IPR051551">
    <property type="entry name" value="Autotransporter_adhesion"/>
</dbReference>
<dbReference type="InterPro" id="IPR036709">
    <property type="entry name" value="Autotransporte_beta_dom_sf"/>
</dbReference>
<dbReference type="EMBL" id="NNRK01000015">
    <property type="protein sequence ID" value="OYR18303.1"/>
    <property type="molecule type" value="Genomic_DNA"/>
</dbReference>
<feature type="region of interest" description="Disordered" evidence="2">
    <location>
        <begin position="325"/>
        <end position="364"/>
    </location>
</feature>
<feature type="compositionally biased region" description="Gly residues" evidence="2">
    <location>
        <begin position="427"/>
        <end position="438"/>
    </location>
</feature>
<dbReference type="Proteomes" id="UP000216345">
    <property type="component" value="Unassembled WGS sequence"/>
</dbReference>
<feature type="compositionally biased region" description="Gly residues" evidence="2">
    <location>
        <begin position="327"/>
        <end position="340"/>
    </location>
</feature>
<protein>
    <submittedName>
        <fullName evidence="4">Outer membrane autotransporter barrel domain protein</fullName>
    </submittedName>
</protein>
<feature type="compositionally biased region" description="Polar residues" evidence="2">
    <location>
        <begin position="413"/>
        <end position="424"/>
    </location>
</feature>
<feature type="region of interest" description="Disordered" evidence="2">
    <location>
        <begin position="380"/>
        <end position="439"/>
    </location>
</feature>
<dbReference type="InterPro" id="IPR005546">
    <property type="entry name" value="Autotransporte_beta"/>
</dbReference>
<feature type="region of interest" description="Disordered" evidence="2">
    <location>
        <begin position="275"/>
        <end position="300"/>
    </location>
</feature>
<dbReference type="InterPro" id="IPR013425">
    <property type="entry name" value="Autotrns_rpt"/>
</dbReference>
<dbReference type="InterPro" id="IPR012332">
    <property type="entry name" value="Autotransporter_pectin_lyase_C"/>
</dbReference>
<feature type="compositionally biased region" description="Polar residues" evidence="2">
    <location>
        <begin position="1"/>
        <end position="13"/>
    </location>
</feature>
<organism evidence="4 5">
    <name type="scientific">Brucella rhizosphaerae</name>
    <dbReference type="NCBI Taxonomy" id="571254"/>
    <lineage>
        <taxon>Bacteria</taxon>
        <taxon>Pseudomonadati</taxon>
        <taxon>Pseudomonadota</taxon>
        <taxon>Alphaproteobacteria</taxon>
        <taxon>Hyphomicrobiales</taxon>
        <taxon>Brucellaceae</taxon>
        <taxon>Brucella/Ochrobactrum group</taxon>
        <taxon>Brucella</taxon>
    </lineage>
</organism>
<evidence type="ECO:0000259" key="3">
    <source>
        <dbReference type="PROSITE" id="PS51208"/>
    </source>
</evidence>
<dbReference type="SUPFAM" id="SSF103515">
    <property type="entry name" value="Autotransporter"/>
    <property type="match status" value="1"/>
</dbReference>
<dbReference type="InterPro" id="IPR011050">
    <property type="entry name" value="Pectin_lyase_fold/virulence"/>
</dbReference>
<feature type="compositionally biased region" description="Low complexity" evidence="2">
    <location>
        <begin position="69"/>
        <end position="81"/>
    </location>
</feature>
<dbReference type="NCBIfam" id="TIGR01414">
    <property type="entry name" value="autotrans_barl"/>
    <property type="match status" value="1"/>
</dbReference>
<dbReference type="Pfam" id="PF12951">
    <property type="entry name" value="PATR"/>
    <property type="match status" value="8"/>
</dbReference>
<proteinExistence type="predicted"/>
<evidence type="ECO:0000256" key="1">
    <source>
        <dbReference type="ARBA" id="ARBA00022729"/>
    </source>
</evidence>
<dbReference type="NCBIfam" id="TIGR02601">
    <property type="entry name" value="autotrns_rpt"/>
    <property type="match status" value="6"/>
</dbReference>
<reference evidence="4 5" key="1">
    <citation type="submission" date="2017-07" db="EMBL/GenBank/DDBJ databases">
        <title>Phylogenetic study on the rhizospheric bacterium Ochrobactrum sp. A44.</title>
        <authorList>
            <person name="Krzyzanowska D.M."/>
            <person name="Ossowicki A."/>
            <person name="Rajewska M."/>
            <person name="Maciag T."/>
            <person name="Kaczynski Z."/>
            <person name="Czerwicka M."/>
            <person name="Jafra S."/>
        </authorList>
    </citation>
    <scope>NUCLEOTIDE SEQUENCE [LARGE SCALE GENOMIC DNA]</scope>
    <source>
        <strain evidence="4 5">PR17</strain>
    </source>
</reference>
<evidence type="ECO:0000256" key="2">
    <source>
        <dbReference type="SAM" id="MobiDB-lite"/>
    </source>
</evidence>
<feature type="region of interest" description="Disordered" evidence="2">
    <location>
        <begin position="181"/>
        <end position="215"/>
    </location>
</feature>
<feature type="compositionally biased region" description="Gly residues" evidence="2">
    <location>
        <begin position="193"/>
        <end position="215"/>
    </location>
</feature>
<gene>
    <name evidence="4" type="ORF">CEV32_3390</name>
</gene>
<accession>A0A256FTZ8</accession>
<dbReference type="InterPro" id="IPR043990">
    <property type="entry name" value="AC_1"/>
</dbReference>
<feature type="domain" description="Autotransporter" evidence="3">
    <location>
        <begin position="1537"/>
        <end position="1724"/>
    </location>
</feature>
<feature type="compositionally biased region" description="Gly residues" evidence="2">
    <location>
        <begin position="275"/>
        <end position="290"/>
    </location>
</feature>
<dbReference type="PANTHER" id="PTHR35037:SF3">
    <property type="entry name" value="C-TERMINAL REGION OF AIDA-LIKE PROTEIN"/>
    <property type="match status" value="1"/>
</dbReference>
<dbReference type="PANTHER" id="PTHR35037">
    <property type="entry name" value="C-TERMINAL REGION OF AIDA-LIKE PROTEIN"/>
    <property type="match status" value="1"/>
</dbReference>
<name>A0A256FTZ8_9HYPH</name>
<dbReference type="Pfam" id="PF18883">
    <property type="entry name" value="AC_1"/>
    <property type="match status" value="1"/>
</dbReference>
<evidence type="ECO:0000313" key="4">
    <source>
        <dbReference type="EMBL" id="OYR18303.1"/>
    </source>
</evidence>
<dbReference type="SUPFAM" id="SSF51126">
    <property type="entry name" value="Pectin lyase-like"/>
    <property type="match status" value="4"/>
</dbReference>
<keyword evidence="5" id="KW-1185">Reference proteome</keyword>
<evidence type="ECO:0000313" key="5">
    <source>
        <dbReference type="Proteomes" id="UP000216345"/>
    </source>
</evidence>
<dbReference type="RefSeq" id="WP_268876659.1">
    <property type="nucleotide sequence ID" value="NZ_NNRK01000015.1"/>
</dbReference>
<dbReference type="PROSITE" id="PS51208">
    <property type="entry name" value="AUTOTRANSPORTER"/>
    <property type="match status" value="1"/>
</dbReference>
<dbReference type="InterPro" id="IPR006315">
    <property type="entry name" value="OM_autotransptr_brl_dom"/>
</dbReference>
<feature type="compositionally biased region" description="Gly residues" evidence="2">
    <location>
        <begin position="382"/>
        <end position="391"/>
    </location>
</feature>
<feature type="region of interest" description="Disordered" evidence="2">
    <location>
        <begin position="1"/>
        <end position="85"/>
    </location>
</feature>
<sequence>MGASSVDPSSTRAVSGGNGDDGASGILSQNQNAGGGGGGGGGGTGVLSSDTSLENNTTINGGSGGSGGTSITATATADTSGGSAGDGGDGGTGVYYDNATAVQNAGTIRGGAGGAGNVAAVGQDVRFPAVVATRDGGTGGVGGMGGTAAIFNDGVSVRNAGSGVIGGGTGGAGGAAGRGGNSDGFLGNTPSNGGDGAAGGNGRDGGNGVLVSGGGTLDNNGSISGGAGGQGGNGGNGGYGMSSAGSGGDGGNGGNGGVAVTFSTTATIFNTGQLSGGQGAAGADGGGSGSTQGVNARFSGQGGAGGNGGIALQLSGANNSVSNTGGTIAGGDGNDGGTGGDASYERRYANHGSTGNSGDGGRGADAIVLGDTSTVLNINGTMRGGNGGNGGKKPSAAAGNPPPGDGGLGGNGITASQGGTVTNKGTITGGRGGTGGLKSDGTASTWAAGGYGILLSGGGGKVINAGTISGGLYGNGTDRTYAVSFTGGNSTLELHSGSVITGDVVAQGTGNTFILGGDDDDTFAGSVSATTTGTEQYRGFQTNAKDGASTWTLIGDYNGWTIKQGVLQIGNGGTTGSVSGDVITGIDATTKGTLAFNRSDSVVFDHLISGTGFVEQKGPVDSIVTLTADNTYTGGTIISSGTLQLGNGGTTGSIEGDVANNGTLVFNRSDGLTFSGLISGTGALTQTGPGATILTGDSTYTGGTIISSGTLQLGNGGTTGSIMGDVTNNGTLAFNRSDGVMFSGLISGTGFLSQTGSGTTILTADNTYTGGTSVSTGTLQLGDGHVSGSIKGGASIATGAALAFNHSDAVDFDGSLSGAGLLNQMGSGALSLNGDSSVFTGRTSVSTGTLLVNGALGGTVEVASGASLGGTGTVKGNATLDAGGANLVGREGQTLTFDHDLTLAAGNNVNVVLGAPTTNGLFNVHGNLTLDGTLNVTDMGGFGPGLYRIFDYDGGLTDNGFLLGTVPGGDTSQMTVQTAVQHQVNLVNTMGVTLNFWDGDDPAKHRNNNIDGGNGIWNVANDDWTGSDGQVNGSWANGQFAVFTGSAGTVTVDNGGGTVSASGMQFATDGYRLDGDALTLAGDATPIIRVDKNATATIAAELQGTQGLNKNDFGTLVLTGLNTYTGGTTVNEGILQLGDGGASGSITGDVVLARTAYDYGTLAFNRSDAVNFDGVISGEGEVLQRGAGTTTFSGNNSFSGGLTVSSGTAQAGIADNAFGSGRLIVNAGATADLNNFNTTVRGLLDGKDGGGTVSLGSGTLTLNQDFDSIFSGTWSGTGGLTKNSSGSLTLAGTSSYSGATQLNGGTLRQGAKGAFSGASAYSVSAGSSLLLNGFDTAMVSLSNNGLTDFGGNGGTVLNVAGNYTGNGGMLVLNTVLGDDSSKTDLLKVGGDTSGTSTVKVNNRGGMGAKTNEGIKIISVGGQSNGTFNLAGDYTTKDGQQAVVAGAYAYSLHEGGVSSPADGDWYLRSELKDGTGPIINPGVPLYQGAVVAMQTLNKLPTLQQRVGNRYWDGAANPVIEQGADAIGTPLVSSEEAGTAIDQRGIWGRIEGAHSRLEPNGSGMKQDINTYLMQAGVDGQFYEGESGKLIGGITGQYGNAHSDISSRQSDGDVETQGWGLGGTLTWYGDHGFYVDTQAQASWYDNDFNSTTANKSLANGRKGFGYALSAEWRQSDRPHRDLGRLPQCMAGCQWPAYPHKRLWHCQSVSGVPGRHECEGCGDHVRDR</sequence>